<dbReference type="EMBL" id="CP073767">
    <property type="protein sequence ID" value="UWZ59031.1"/>
    <property type="molecule type" value="Genomic_DNA"/>
</dbReference>
<accession>A0A9Q9INP7</accession>
<proteinExistence type="predicted"/>
<dbReference type="Proteomes" id="UP001058003">
    <property type="component" value="Chromosome"/>
</dbReference>
<organism evidence="1 2">
    <name type="scientific">Dactylosporangium aurantiacum</name>
    <dbReference type="NCBI Taxonomy" id="35754"/>
    <lineage>
        <taxon>Bacteria</taxon>
        <taxon>Bacillati</taxon>
        <taxon>Actinomycetota</taxon>
        <taxon>Actinomycetes</taxon>
        <taxon>Micromonosporales</taxon>
        <taxon>Micromonosporaceae</taxon>
        <taxon>Dactylosporangium</taxon>
    </lineage>
</organism>
<keyword evidence="2" id="KW-1185">Reference proteome</keyword>
<protein>
    <submittedName>
        <fullName evidence="1">Uncharacterized protein</fullName>
    </submittedName>
</protein>
<evidence type="ECO:0000313" key="2">
    <source>
        <dbReference type="Proteomes" id="UP001058003"/>
    </source>
</evidence>
<dbReference type="AlphaFoldDB" id="A0A9Q9INP7"/>
<reference evidence="1" key="1">
    <citation type="submission" date="2021-04" db="EMBL/GenBank/DDBJ databases">
        <title>Dactylosporangium aurantiacum NRRL B-8018 full assembly.</title>
        <authorList>
            <person name="Hartkoorn R.C."/>
            <person name="Beaudoing E."/>
            <person name="Hot D."/>
        </authorList>
    </citation>
    <scope>NUCLEOTIDE SEQUENCE</scope>
    <source>
        <strain evidence="1">NRRL B-8018</strain>
    </source>
</reference>
<sequence length="67" mass="7055">MTIDALAELTALAGSPRPPRGGTIHRYAGGCADFLLAFATGTTGLTVLNYVLRHHADPLFTAFPDRG</sequence>
<dbReference type="RefSeq" id="WP_033367745.1">
    <property type="nucleotide sequence ID" value="NZ_CP073767.1"/>
</dbReference>
<dbReference type="KEGG" id="daur:Daura_24440"/>
<name>A0A9Q9INP7_9ACTN</name>
<gene>
    <name evidence="1" type="ORF">Daura_24440</name>
</gene>
<evidence type="ECO:0000313" key="1">
    <source>
        <dbReference type="EMBL" id="UWZ59031.1"/>
    </source>
</evidence>